<evidence type="ECO:0000256" key="5">
    <source>
        <dbReference type="SAM" id="MobiDB-lite"/>
    </source>
</evidence>
<comment type="caution">
    <text evidence="7">The sequence shown here is derived from an EMBL/GenBank/DDBJ whole genome shotgun (WGS) entry which is preliminary data.</text>
</comment>
<protein>
    <recommendedName>
        <fullName evidence="6">TOG domain-containing protein</fullName>
    </recommendedName>
</protein>
<comment type="similarity">
    <text evidence="1">Belongs to the CAND family.</text>
</comment>
<feature type="region of interest" description="Disordered" evidence="5">
    <location>
        <begin position="314"/>
        <end position="345"/>
    </location>
</feature>
<evidence type="ECO:0000313" key="7">
    <source>
        <dbReference type="EMBL" id="KAK9717556.1"/>
    </source>
</evidence>
<dbReference type="PANTHER" id="PTHR12696">
    <property type="entry name" value="TIP120"/>
    <property type="match status" value="1"/>
</dbReference>
<dbReference type="InterPro" id="IPR013932">
    <property type="entry name" value="TATA-bd_TIP120"/>
</dbReference>
<keyword evidence="3" id="KW-0833">Ubl conjugation pathway</keyword>
<dbReference type="PROSITE" id="PS50077">
    <property type="entry name" value="HEAT_REPEAT"/>
    <property type="match status" value="1"/>
</dbReference>
<dbReference type="EMBL" id="JASJQH010007135">
    <property type="protein sequence ID" value="KAK9717556.1"/>
    <property type="molecule type" value="Genomic_DNA"/>
</dbReference>
<evidence type="ECO:0000256" key="2">
    <source>
        <dbReference type="ARBA" id="ARBA00022737"/>
    </source>
</evidence>
<dbReference type="InterPro" id="IPR016024">
    <property type="entry name" value="ARM-type_fold"/>
</dbReference>
<evidence type="ECO:0000259" key="6">
    <source>
        <dbReference type="SMART" id="SM01349"/>
    </source>
</evidence>
<dbReference type="InterPro" id="IPR011989">
    <property type="entry name" value="ARM-like"/>
</dbReference>
<evidence type="ECO:0000256" key="3">
    <source>
        <dbReference type="ARBA" id="ARBA00022786"/>
    </source>
</evidence>
<dbReference type="Pfam" id="PF23271">
    <property type="entry name" value="HEAT_GCN1"/>
    <property type="match status" value="1"/>
</dbReference>
<dbReference type="SMART" id="SM01349">
    <property type="entry name" value="TOG"/>
    <property type="match status" value="1"/>
</dbReference>
<keyword evidence="8" id="KW-1185">Reference proteome</keyword>
<reference evidence="7 8" key="1">
    <citation type="submission" date="2023-04" db="EMBL/GenBank/DDBJ databases">
        <title>Genome of Basidiobolus ranarum AG-B5.</title>
        <authorList>
            <person name="Stajich J.E."/>
            <person name="Carter-House D."/>
            <person name="Gryganskyi A."/>
        </authorList>
    </citation>
    <scope>NUCLEOTIDE SEQUENCE [LARGE SCALE GENOMIC DNA]</scope>
    <source>
        <strain evidence="7 8">AG-B5</strain>
    </source>
</reference>
<evidence type="ECO:0000256" key="1">
    <source>
        <dbReference type="ARBA" id="ARBA00007657"/>
    </source>
</evidence>
<dbReference type="InterPro" id="IPR039852">
    <property type="entry name" value="CAND1/CAND2"/>
</dbReference>
<dbReference type="Pfam" id="PF08623">
    <property type="entry name" value="TIP120"/>
    <property type="match status" value="1"/>
</dbReference>
<dbReference type="Pfam" id="PF25782">
    <property type="entry name" value="TPR_CAND1"/>
    <property type="match status" value="1"/>
</dbReference>
<dbReference type="Proteomes" id="UP001479436">
    <property type="component" value="Unassembled WGS sequence"/>
</dbReference>
<name>A0ABR2W2J2_9FUNG</name>
<organism evidence="7 8">
    <name type="scientific">Basidiobolus ranarum</name>
    <dbReference type="NCBI Taxonomy" id="34480"/>
    <lineage>
        <taxon>Eukaryota</taxon>
        <taxon>Fungi</taxon>
        <taxon>Fungi incertae sedis</taxon>
        <taxon>Zoopagomycota</taxon>
        <taxon>Entomophthoromycotina</taxon>
        <taxon>Basidiobolomycetes</taxon>
        <taxon>Basidiobolales</taxon>
        <taxon>Basidiobolaceae</taxon>
        <taxon>Basidiobolus</taxon>
    </lineage>
</organism>
<sequence>MANTSAYMVASLLEKMTSSDTDFRYMATNDLTNELQKDSFQLEESTEKKVVAAVLKLLDDKNGEVQNLAIKCLGPLVKKLHEAQLQEIVDELCSFTIQKREEKRDIGSIGLKTVIVEIPSNSAVALNICQRLIPRLISQLDNNTIYEIQLDTLDVMAEVLSRFGILLVANPQLQKSIQNALIPLLNHSRPAIRKRATVAIGNLVVNIGDDLFNELVQKLLVELKKTNNSHDKSKTLIYCVGTVSRFSAQRLGKYLEEILPIVIIYAKEEEDELREYCLQALESLVLRCPTEITHYIPTITDLCLEYIKYDPNFEDPDDEDEEIDENAMDEDEENDEDEFDDEFSDDDDISWKVRRSASKVFSAIISTRHELLPKLYETVAPALIARFKEREETVRVDILQTFITLLRQTIIYAKEEREARDTDDIVFEAKRRKLHNPMDTDDSMPQLLRQQVPKLAKSLSKQLVSKSIQTRQTGFILLRELITVLRGGLDYQISLFIPAISSSLSGSDTTVTNHSFGTNSNLKIEVLSFLRQLFRTHPPHVFNSHLERLAPPIIASVNDKFYKIPSEALLVCNELTKVIRPITYVPNTDSYSLAPLSENSKSYIQQIYKATLARLFTSDADQEVKERSITCLGVLLSQTGDELKPELKECMPLLLERLRNEITRLTTVKAFTMIAESPVISNEDTKDVVLEAISEISLLLRKNNRQIKASSLICLKALLKRYGEYVDSETFTSVLVELRPLVSDSDLHLLPLALNTLGVVLKVNPGSLIKVKGDILESLLNLVKSPLIQGASLDSLLELYAALVHTDESDFTPLMNSLTSLVRTDCDNEQSSTTNQSYSIIAQCAATLCLNSTNNCQATVNSFINEIKDTSSSDSMKCFSLLALGEIGRKIDLSQNEELHSLILSLFSSQLEEIKSAAAFALGNVAVGNVPKYLPIIISEIKEQSKRQYLLFHSLKELITRHSHQQDAEVLKQFDGEIWELLFANCDSQEEGTRNVVAECIGKMTLTNPQKFLPDLKAQLQSSSPHTRGTVVTAIRYTFTDQTQSFDDLLHPLIVEFLSLMHDGDLNVRKMSLSTLNSAAHNKPYLIRDVLDQLLPLLYEETVVRDNLIYTVEMGPFKHKVDEGLEIRKAAFECMYTLLDHCLDRIEIFGFLDRVVMGLNDQQDIKVLAHLMLIRLARVLPAAVAQKLDDCVDPLKATVDHKIKQSSVKQEVEKHQELVRSALRAVAVISKLTESSSSPKFDAFLNELKSGALAEEYQTVLQETDAKESYLNGGFGEFMDLS</sequence>
<feature type="repeat" description="HEAT" evidence="4">
    <location>
        <begin position="50"/>
        <end position="87"/>
    </location>
</feature>
<proteinExistence type="inferred from homology"/>
<keyword evidence="2" id="KW-0677">Repeat</keyword>
<feature type="domain" description="TOG" evidence="6">
    <location>
        <begin position="6"/>
        <end position="236"/>
    </location>
</feature>
<dbReference type="InterPro" id="IPR021133">
    <property type="entry name" value="HEAT_type_2"/>
</dbReference>
<dbReference type="Gene3D" id="1.25.10.10">
    <property type="entry name" value="Leucine-rich Repeat Variant"/>
    <property type="match status" value="1"/>
</dbReference>
<accession>A0ABR2W2J2</accession>
<dbReference type="SUPFAM" id="SSF48371">
    <property type="entry name" value="ARM repeat"/>
    <property type="match status" value="1"/>
</dbReference>
<dbReference type="InterPro" id="IPR034085">
    <property type="entry name" value="TOG"/>
</dbReference>
<dbReference type="InterPro" id="IPR057546">
    <property type="entry name" value="HEAT_GCN1"/>
</dbReference>
<evidence type="ECO:0000256" key="4">
    <source>
        <dbReference type="PROSITE-ProRule" id="PRU00103"/>
    </source>
</evidence>
<evidence type="ECO:0000313" key="8">
    <source>
        <dbReference type="Proteomes" id="UP001479436"/>
    </source>
</evidence>
<gene>
    <name evidence="7" type="ORF">K7432_006110</name>
</gene>